<sequence>MEFQGAQAMEMGEELFNARVGYKRDCDPASDLAADPKRLNTGKTVYEVGMDTSSSSSSVKDVHMADFGRETTTGIRKEEVEECSKKLAYNFKEWTEMLGLVGVPESEISTIAFGRASTSLFDTWSHQLEAEHARLKGQDAIPAESISKMIAKCKDEWLDSLFKMERAAKWLAKQENLFTKQILERGYELIFNSLIDFQKTKILSEEDLSLLMNEEIARQLIVGYAISKYTNYGLMTLTGSQ</sequence>
<comment type="caution">
    <text evidence="1">The sequence shown here is derived from an EMBL/GenBank/DDBJ whole genome shotgun (WGS) entry which is preliminary data.</text>
</comment>
<dbReference type="AlphaFoldDB" id="A0A2N5TC33"/>
<dbReference type="EMBL" id="PGCI01000644">
    <property type="protein sequence ID" value="PLW23039.1"/>
    <property type="molecule type" value="Genomic_DNA"/>
</dbReference>
<evidence type="ECO:0000313" key="1">
    <source>
        <dbReference type="EMBL" id="PLW23039.1"/>
    </source>
</evidence>
<name>A0A2N5TC33_9BASI</name>
<gene>
    <name evidence="1" type="ORF">PCASD_11032</name>
</gene>
<accession>A0A2N5TC33</accession>
<reference evidence="1 2" key="1">
    <citation type="submission" date="2017-11" db="EMBL/GenBank/DDBJ databases">
        <title>De novo assembly and phasing of dikaryotic genomes from two isolates of Puccinia coronata f. sp. avenae, the causal agent of oat crown rust.</title>
        <authorList>
            <person name="Miller M.E."/>
            <person name="Zhang Y."/>
            <person name="Omidvar V."/>
            <person name="Sperschneider J."/>
            <person name="Schwessinger B."/>
            <person name="Raley C."/>
            <person name="Palmer J.M."/>
            <person name="Garnica D."/>
            <person name="Upadhyaya N."/>
            <person name="Rathjen J."/>
            <person name="Taylor J.M."/>
            <person name="Park R.F."/>
            <person name="Dodds P.N."/>
            <person name="Hirsch C.D."/>
            <person name="Kianian S.F."/>
            <person name="Figueroa M."/>
        </authorList>
    </citation>
    <scope>NUCLEOTIDE SEQUENCE [LARGE SCALE GENOMIC DNA]</scope>
    <source>
        <strain evidence="1">12SD80</strain>
    </source>
</reference>
<evidence type="ECO:0000313" key="2">
    <source>
        <dbReference type="Proteomes" id="UP000235392"/>
    </source>
</evidence>
<dbReference type="Proteomes" id="UP000235392">
    <property type="component" value="Unassembled WGS sequence"/>
</dbReference>
<protein>
    <submittedName>
        <fullName evidence="1">Uncharacterized protein</fullName>
    </submittedName>
</protein>
<proteinExistence type="predicted"/>
<organism evidence="1 2">
    <name type="scientific">Puccinia coronata f. sp. avenae</name>
    <dbReference type="NCBI Taxonomy" id="200324"/>
    <lineage>
        <taxon>Eukaryota</taxon>
        <taxon>Fungi</taxon>
        <taxon>Dikarya</taxon>
        <taxon>Basidiomycota</taxon>
        <taxon>Pucciniomycotina</taxon>
        <taxon>Pucciniomycetes</taxon>
        <taxon>Pucciniales</taxon>
        <taxon>Pucciniaceae</taxon>
        <taxon>Puccinia</taxon>
    </lineage>
</organism>